<dbReference type="Proteomes" id="UP000095192">
    <property type="component" value="Unassembled WGS sequence"/>
</dbReference>
<keyword evidence="2" id="KW-0677">Repeat</keyword>
<evidence type="ECO:0000259" key="7">
    <source>
        <dbReference type="PROSITE" id="PS50103"/>
    </source>
</evidence>
<proteinExistence type="predicted"/>
<dbReference type="SUPFAM" id="SSF90229">
    <property type="entry name" value="CCCH zinc finger"/>
    <property type="match status" value="1"/>
</dbReference>
<evidence type="ECO:0000313" key="8">
    <source>
        <dbReference type="EMBL" id="OEH76162.1"/>
    </source>
</evidence>
<feature type="domain" description="C3H1-type" evidence="7">
    <location>
        <begin position="177"/>
        <end position="206"/>
    </location>
</feature>
<dbReference type="InParanoid" id="A0A1D3CY85"/>
<evidence type="ECO:0000256" key="3">
    <source>
        <dbReference type="ARBA" id="ARBA00022771"/>
    </source>
</evidence>
<evidence type="ECO:0000256" key="5">
    <source>
        <dbReference type="PROSITE-ProRule" id="PRU00723"/>
    </source>
</evidence>
<evidence type="ECO:0000256" key="1">
    <source>
        <dbReference type="ARBA" id="ARBA00022723"/>
    </source>
</evidence>
<dbReference type="PROSITE" id="PS50103">
    <property type="entry name" value="ZF_C3H1"/>
    <property type="match status" value="2"/>
</dbReference>
<evidence type="ECO:0000256" key="2">
    <source>
        <dbReference type="ARBA" id="ARBA00022737"/>
    </source>
</evidence>
<dbReference type="VEuPathDB" id="ToxoDB:LOC34620952"/>
<organism evidence="8 9">
    <name type="scientific">Cyclospora cayetanensis</name>
    <dbReference type="NCBI Taxonomy" id="88456"/>
    <lineage>
        <taxon>Eukaryota</taxon>
        <taxon>Sar</taxon>
        <taxon>Alveolata</taxon>
        <taxon>Apicomplexa</taxon>
        <taxon>Conoidasida</taxon>
        <taxon>Coccidia</taxon>
        <taxon>Eucoccidiorida</taxon>
        <taxon>Eimeriorina</taxon>
        <taxon>Eimeriidae</taxon>
        <taxon>Cyclospora</taxon>
    </lineage>
</organism>
<dbReference type="PANTHER" id="PTHR12547">
    <property type="entry name" value="CCCH ZINC FINGER/TIS11-RELATED"/>
    <property type="match status" value="1"/>
</dbReference>
<dbReference type="InterPro" id="IPR000571">
    <property type="entry name" value="Znf_CCCH"/>
</dbReference>
<sequence length="334" mass="35881">MPTFLPLQNVRPAGDLLPPSRRLQQLAAGGKPVHGTDLRTTKFYRTQLCPFMGGGRPGRCSQGLDCGYAHCEVSEISARMRPSSRALLYLARAARRRAPHASRDPWLRCERVLIAPCLCVSFMPLVLLAPQAELRKPPTLERTKWCPLLVQGGTCSRPNCGYAHGPDELQVAEDSQTLKTAICAFWSKDPSLCLNQDKCRFAHGVEELRPRPALSPRGDETCVVFRGLPAVPAAVTRAAVGVRLHSASASPETPVIADAQGQTLRRAGEKKLEPTKFGAAKKQAGGEARATAKRAASPEAANTAGKTPGILPTAGMGSMPPEIRVPCLRRSNSG</sequence>
<feature type="region of interest" description="Disordered" evidence="6">
    <location>
        <begin position="267"/>
        <end position="334"/>
    </location>
</feature>
<dbReference type="VEuPathDB" id="ToxoDB:cyc_04416"/>
<dbReference type="InterPro" id="IPR045877">
    <property type="entry name" value="ZFP36-like"/>
</dbReference>
<dbReference type="InterPro" id="IPR036855">
    <property type="entry name" value="Znf_CCCH_sf"/>
</dbReference>
<gene>
    <name evidence="8" type="ORF">cyc_04416</name>
</gene>
<evidence type="ECO:0000256" key="6">
    <source>
        <dbReference type="SAM" id="MobiDB-lite"/>
    </source>
</evidence>
<evidence type="ECO:0000256" key="4">
    <source>
        <dbReference type="ARBA" id="ARBA00022833"/>
    </source>
</evidence>
<feature type="domain" description="C3H1-type" evidence="7">
    <location>
        <begin position="43"/>
        <end position="73"/>
    </location>
</feature>
<dbReference type="GO" id="GO:0008270">
    <property type="term" value="F:zinc ion binding"/>
    <property type="evidence" value="ECO:0007669"/>
    <property type="project" value="UniProtKB-KW"/>
</dbReference>
<accession>A0A1D3CY85</accession>
<dbReference type="AlphaFoldDB" id="A0A1D3CY85"/>
<protein>
    <recommendedName>
        <fullName evidence="7">C3H1-type domain-containing protein</fullName>
    </recommendedName>
</protein>
<dbReference type="Gene3D" id="4.10.1000.10">
    <property type="entry name" value="Zinc finger, CCCH-type"/>
    <property type="match status" value="2"/>
</dbReference>
<evidence type="ECO:0000313" key="9">
    <source>
        <dbReference type="Proteomes" id="UP000095192"/>
    </source>
</evidence>
<keyword evidence="3 5" id="KW-0863">Zinc-finger</keyword>
<name>A0A1D3CY85_9EIME</name>
<reference evidence="8 9" key="1">
    <citation type="journal article" date="2016" name="BMC Genomics">
        <title>Comparative genomics reveals Cyclospora cayetanensis possesses coccidia-like metabolism and invasion components but unique surface antigens.</title>
        <authorList>
            <person name="Liu S."/>
            <person name="Wang L."/>
            <person name="Zheng H."/>
            <person name="Xu Z."/>
            <person name="Roellig D.M."/>
            <person name="Li N."/>
            <person name="Frace M.A."/>
            <person name="Tang K."/>
            <person name="Arrowood M.J."/>
            <person name="Moss D.M."/>
            <person name="Zhang L."/>
            <person name="Feng Y."/>
            <person name="Xiao L."/>
        </authorList>
    </citation>
    <scope>NUCLEOTIDE SEQUENCE [LARGE SCALE GENOMIC DNA]</scope>
    <source>
        <strain evidence="8 9">CHN_HEN01</strain>
    </source>
</reference>
<comment type="caution">
    <text evidence="8">The sequence shown here is derived from an EMBL/GenBank/DDBJ whole genome shotgun (WGS) entry which is preliminary data.</text>
</comment>
<keyword evidence="1 5" id="KW-0479">Metal-binding</keyword>
<feature type="zinc finger region" description="C3H1-type" evidence="5">
    <location>
        <begin position="43"/>
        <end position="73"/>
    </location>
</feature>
<feature type="zinc finger region" description="C3H1-type" evidence="5">
    <location>
        <begin position="177"/>
        <end position="206"/>
    </location>
</feature>
<dbReference type="SMART" id="SM00356">
    <property type="entry name" value="ZnF_C3H1"/>
    <property type="match status" value="3"/>
</dbReference>
<dbReference type="GO" id="GO:0003729">
    <property type="term" value="F:mRNA binding"/>
    <property type="evidence" value="ECO:0007669"/>
    <property type="project" value="InterPro"/>
</dbReference>
<dbReference type="PANTHER" id="PTHR12547:SF18">
    <property type="entry name" value="PROTEIN TIS11"/>
    <property type="match status" value="1"/>
</dbReference>
<keyword evidence="9" id="KW-1185">Reference proteome</keyword>
<dbReference type="EMBL" id="JROU02001519">
    <property type="protein sequence ID" value="OEH76162.1"/>
    <property type="molecule type" value="Genomic_DNA"/>
</dbReference>
<keyword evidence="4 5" id="KW-0862">Zinc</keyword>